<dbReference type="PANTHER" id="PTHR28242:SF30">
    <property type="entry name" value="HISTIDINE-CONTAINING PHOSPHOTRANSFER PROTEIN 2"/>
    <property type="match status" value="1"/>
</dbReference>
<dbReference type="GO" id="GO:0005829">
    <property type="term" value="C:cytosol"/>
    <property type="evidence" value="ECO:0007669"/>
    <property type="project" value="UniProtKB-SubCell"/>
</dbReference>
<keyword evidence="2" id="KW-0932">Cytokinin signaling pathway</keyword>
<dbReference type="GO" id="GO:0009927">
    <property type="term" value="F:histidine phosphotransfer kinase activity"/>
    <property type="evidence" value="ECO:0007669"/>
    <property type="project" value="UniProtKB-UniRule"/>
</dbReference>
<name>A0A453MRC3_AEGTS</name>
<comment type="function">
    <text evidence="2">Functions as a two-component phosphorelay mediators between cytokinin sensor histidine kinases and response regulators (B-type ARRs). Plays an important role in propagating cytokinin signal transduction.</text>
</comment>
<dbReference type="Gramene" id="AET6Gv20045500.11">
    <property type="protein sequence ID" value="AET6Gv20045500.11"/>
    <property type="gene ID" value="AET6Gv20045500"/>
</dbReference>
<dbReference type="EnsemblPlants" id="AET6Gv20045500.11">
    <property type="protein sequence ID" value="AET6Gv20045500.11"/>
    <property type="gene ID" value="AET6Gv20045500"/>
</dbReference>
<evidence type="ECO:0000256" key="2">
    <source>
        <dbReference type="RuleBase" id="RU369004"/>
    </source>
</evidence>
<keyword evidence="4" id="KW-1185">Reference proteome</keyword>
<dbReference type="Proteomes" id="UP000015105">
    <property type="component" value="Chromosome 6D"/>
</dbReference>
<evidence type="ECO:0000313" key="4">
    <source>
        <dbReference type="Proteomes" id="UP000015105"/>
    </source>
</evidence>
<reference evidence="4" key="2">
    <citation type="journal article" date="2017" name="Nat. Plants">
        <title>The Aegilops tauschii genome reveals multiple impacts of transposons.</title>
        <authorList>
            <person name="Zhao G."/>
            <person name="Zou C."/>
            <person name="Li K."/>
            <person name="Wang K."/>
            <person name="Li T."/>
            <person name="Gao L."/>
            <person name="Zhang X."/>
            <person name="Wang H."/>
            <person name="Yang Z."/>
            <person name="Liu X."/>
            <person name="Jiang W."/>
            <person name="Mao L."/>
            <person name="Kong X."/>
            <person name="Jiao Y."/>
            <person name="Jia J."/>
        </authorList>
    </citation>
    <scope>NUCLEOTIDE SEQUENCE [LARGE SCALE GENOMIC DNA]</scope>
    <source>
        <strain evidence="4">cv. AL8/78</strain>
    </source>
</reference>
<comment type="domain">
    <text evidence="2">Histidine-containing phosphotransfer domain (HPt) contains an active histidine that mediates the phosphotransfer.</text>
</comment>
<dbReference type="GO" id="GO:0005634">
    <property type="term" value="C:nucleus"/>
    <property type="evidence" value="ECO:0007669"/>
    <property type="project" value="UniProtKB-SubCell"/>
</dbReference>
<dbReference type="GO" id="GO:0009736">
    <property type="term" value="P:cytokinin-activated signaling pathway"/>
    <property type="evidence" value="ECO:0007669"/>
    <property type="project" value="UniProtKB-KW"/>
</dbReference>
<dbReference type="PANTHER" id="PTHR28242">
    <property type="entry name" value="PHOSPHORELAY INTERMEDIATE PROTEIN YPD1"/>
    <property type="match status" value="1"/>
</dbReference>
<reference evidence="3" key="5">
    <citation type="journal article" date="2021" name="G3 (Bethesda)">
        <title>Aegilops tauschii genome assembly Aet v5.0 features greater sequence contiguity and improved annotation.</title>
        <authorList>
            <person name="Wang L."/>
            <person name="Zhu T."/>
            <person name="Rodriguez J.C."/>
            <person name="Deal K.R."/>
            <person name="Dubcovsky J."/>
            <person name="McGuire P.E."/>
            <person name="Lux T."/>
            <person name="Spannagl M."/>
            <person name="Mayer K.F.X."/>
            <person name="Baldrich P."/>
            <person name="Meyers B.C."/>
            <person name="Huo N."/>
            <person name="Gu Y.Q."/>
            <person name="Zhou H."/>
            <person name="Devos K.M."/>
            <person name="Bennetzen J.L."/>
            <person name="Unver T."/>
            <person name="Budak H."/>
            <person name="Gulick P.J."/>
            <person name="Galiba G."/>
            <person name="Kalapos B."/>
            <person name="Nelson D.R."/>
            <person name="Li P."/>
            <person name="You F.M."/>
            <person name="Luo M.C."/>
            <person name="Dvorak J."/>
        </authorList>
    </citation>
    <scope>NUCLEOTIDE SEQUENCE [LARGE SCALE GENOMIC DNA]</scope>
    <source>
        <strain evidence="3">cv. AL8/78</strain>
    </source>
</reference>
<reference evidence="4" key="1">
    <citation type="journal article" date="2014" name="Science">
        <title>Ancient hybridizations among the ancestral genomes of bread wheat.</title>
        <authorList>
            <consortium name="International Wheat Genome Sequencing Consortium,"/>
            <person name="Marcussen T."/>
            <person name="Sandve S.R."/>
            <person name="Heier L."/>
            <person name="Spannagl M."/>
            <person name="Pfeifer M."/>
            <person name="Jakobsen K.S."/>
            <person name="Wulff B.B."/>
            <person name="Steuernagel B."/>
            <person name="Mayer K.F."/>
            <person name="Olsen O.A."/>
        </authorList>
    </citation>
    <scope>NUCLEOTIDE SEQUENCE [LARGE SCALE GENOMIC DNA]</scope>
    <source>
        <strain evidence="4">cv. AL8/78</strain>
    </source>
</reference>
<keyword evidence="1 2" id="KW-0902">Two-component regulatory system</keyword>
<dbReference type="STRING" id="200361.A0A453MRC3"/>
<dbReference type="GO" id="GO:0043424">
    <property type="term" value="F:protein histidine kinase binding"/>
    <property type="evidence" value="ECO:0007669"/>
    <property type="project" value="UniProtKB-UniRule"/>
</dbReference>
<sequence length="183" mass="19973">SPTQHSGSHGILGPLPLSTLFCSLPKNHFFTLYNTCDLDRFVFWGASIWCFPCPCAAEKRRRRGWMSKEQKDLKKKGKGGGAICMSREVSAGRPPPRCASRSLLLLVFCVQRDQDGAFLWVCISSTTSPTQQGMVDDQFRQLQSLQEDGGSASGFVAEVATLLIDDADRIINDIGSLLDAGGT</sequence>
<reference evidence="3" key="4">
    <citation type="submission" date="2019-03" db="UniProtKB">
        <authorList>
            <consortium name="EnsemblPlants"/>
        </authorList>
    </citation>
    <scope>IDENTIFICATION</scope>
</reference>
<protein>
    <recommendedName>
        <fullName evidence="2">Histidine-containing phosphotransfer protein</fullName>
    </recommendedName>
</protein>
<dbReference type="InterPro" id="IPR045871">
    <property type="entry name" value="AHP1-5/YPD1"/>
</dbReference>
<comment type="subcellular location">
    <subcellularLocation>
        <location evidence="2">Cytoplasm</location>
        <location evidence="2">Cytosol</location>
    </subcellularLocation>
    <subcellularLocation>
        <location evidence="2">Nucleus</location>
    </subcellularLocation>
</comment>
<dbReference type="AlphaFoldDB" id="A0A453MRC3"/>
<reference evidence="3" key="3">
    <citation type="journal article" date="2017" name="Nature">
        <title>Genome sequence of the progenitor of the wheat D genome Aegilops tauschii.</title>
        <authorList>
            <person name="Luo M.C."/>
            <person name="Gu Y.Q."/>
            <person name="Puiu D."/>
            <person name="Wang H."/>
            <person name="Twardziok S.O."/>
            <person name="Deal K.R."/>
            <person name="Huo N."/>
            <person name="Zhu T."/>
            <person name="Wang L."/>
            <person name="Wang Y."/>
            <person name="McGuire P.E."/>
            <person name="Liu S."/>
            <person name="Long H."/>
            <person name="Ramasamy R.K."/>
            <person name="Rodriguez J.C."/>
            <person name="Van S.L."/>
            <person name="Yuan L."/>
            <person name="Wang Z."/>
            <person name="Xia Z."/>
            <person name="Xiao L."/>
            <person name="Anderson O.D."/>
            <person name="Ouyang S."/>
            <person name="Liang Y."/>
            <person name="Zimin A.V."/>
            <person name="Pertea G."/>
            <person name="Qi P."/>
            <person name="Bennetzen J.L."/>
            <person name="Dai X."/>
            <person name="Dawson M.W."/>
            <person name="Muller H.G."/>
            <person name="Kugler K."/>
            <person name="Rivarola-Duarte L."/>
            <person name="Spannagl M."/>
            <person name="Mayer K.F.X."/>
            <person name="Lu F.H."/>
            <person name="Bevan M.W."/>
            <person name="Leroy P."/>
            <person name="Li P."/>
            <person name="You F.M."/>
            <person name="Sun Q."/>
            <person name="Liu Z."/>
            <person name="Lyons E."/>
            <person name="Wicker T."/>
            <person name="Salzberg S.L."/>
            <person name="Devos K.M."/>
            <person name="Dvorak J."/>
        </authorList>
    </citation>
    <scope>NUCLEOTIDE SEQUENCE [LARGE SCALE GENOMIC DNA]</scope>
    <source>
        <strain evidence="3">cv. AL8/78</strain>
    </source>
</reference>
<dbReference type="Gene3D" id="1.20.120.160">
    <property type="entry name" value="HPT domain"/>
    <property type="match status" value="1"/>
</dbReference>
<evidence type="ECO:0000256" key="1">
    <source>
        <dbReference type="ARBA" id="ARBA00023012"/>
    </source>
</evidence>
<evidence type="ECO:0000313" key="3">
    <source>
        <dbReference type="EnsemblPlants" id="AET6Gv20045500.11"/>
    </source>
</evidence>
<dbReference type="InterPro" id="IPR036641">
    <property type="entry name" value="HPT_dom_sf"/>
</dbReference>
<dbReference type="GO" id="GO:0000160">
    <property type="term" value="P:phosphorelay signal transduction system"/>
    <property type="evidence" value="ECO:0007669"/>
    <property type="project" value="UniProtKB-UniRule"/>
</dbReference>
<accession>A0A453MRC3</accession>
<proteinExistence type="predicted"/>
<organism evidence="3 4">
    <name type="scientific">Aegilops tauschii subsp. strangulata</name>
    <name type="common">Goatgrass</name>
    <dbReference type="NCBI Taxonomy" id="200361"/>
    <lineage>
        <taxon>Eukaryota</taxon>
        <taxon>Viridiplantae</taxon>
        <taxon>Streptophyta</taxon>
        <taxon>Embryophyta</taxon>
        <taxon>Tracheophyta</taxon>
        <taxon>Spermatophyta</taxon>
        <taxon>Magnoliopsida</taxon>
        <taxon>Liliopsida</taxon>
        <taxon>Poales</taxon>
        <taxon>Poaceae</taxon>
        <taxon>BOP clade</taxon>
        <taxon>Pooideae</taxon>
        <taxon>Triticodae</taxon>
        <taxon>Triticeae</taxon>
        <taxon>Triticinae</taxon>
        <taxon>Aegilops</taxon>
    </lineage>
</organism>